<dbReference type="Proteomes" id="UP000435357">
    <property type="component" value="Unassembled WGS sequence"/>
</dbReference>
<dbReference type="InterPro" id="IPR005170">
    <property type="entry name" value="Transptr-assoc_dom"/>
</dbReference>
<dbReference type="SUPFAM" id="SSF56176">
    <property type="entry name" value="FAD-binding/transporter-associated domain-like"/>
    <property type="match status" value="1"/>
</dbReference>
<dbReference type="SMART" id="SM01091">
    <property type="entry name" value="CorC_HlyC"/>
    <property type="match status" value="1"/>
</dbReference>
<dbReference type="InterPro" id="IPR019862">
    <property type="entry name" value="Motility-assoc_prot_GldE"/>
</dbReference>
<dbReference type="InterPro" id="IPR016169">
    <property type="entry name" value="FAD-bd_PCMH_sub2"/>
</dbReference>
<dbReference type="PANTHER" id="PTHR22777:SF32">
    <property type="entry name" value="UPF0053 INNER MEMBRANE PROTEIN YFJD"/>
    <property type="match status" value="1"/>
</dbReference>
<dbReference type="SUPFAM" id="SSF54631">
    <property type="entry name" value="CBS-domain pair"/>
    <property type="match status" value="1"/>
</dbReference>
<keyword evidence="5" id="KW-0677">Repeat</keyword>
<dbReference type="Gene3D" id="3.30.465.10">
    <property type="match status" value="1"/>
</dbReference>
<dbReference type="PROSITE" id="PS51371">
    <property type="entry name" value="CBS"/>
    <property type="match status" value="2"/>
</dbReference>
<accession>A0A6N6M5P1</accession>
<comment type="subcellular location">
    <subcellularLocation>
        <location evidence="1">Cell membrane</location>
        <topology evidence="1">Multi-pass membrane protein</topology>
    </subcellularLocation>
</comment>
<keyword evidence="15" id="KW-1185">Reference proteome</keyword>
<dbReference type="Pfam" id="PF01595">
    <property type="entry name" value="CNNM"/>
    <property type="match status" value="1"/>
</dbReference>
<dbReference type="SMART" id="SM00116">
    <property type="entry name" value="CBS"/>
    <property type="match status" value="2"/>
</dbReference>
<evidence type="ECO:0000313" key="14">
    <source>
        <dbReference type="EMBL" id="KAB1063561.1"/>
    </source>
</evidence>
<evidence type="ECO:0000259" key="13">
    <source>
        <dbReference type="PROSITE" id="PS51846"/>
    </source>
</evidence>
<evidence type="ECO:0000256" key="1">
    <source>
        <dbReference type="ARBA" id="ARBA00004651"/>
    </source>
</evidence>
<gene>
    <name evidence="14" type="primary">gldE</name>
    <name evidence="14" type="ORF">F3059_10545</name>
</gene>
<reference evidence="14 15" key="1">
    <citation type="submission" date="2019-09" db="EMBL/GenBank/DDBJ databases">
        <title>Genomes of Cryomorphaceae.</title>
        <authorList>
            <person name="Bowman J.P."/>
        </authorList>
    </citation>
    <scope>NUCLEOTIDE SEQUENCE [LARGE SCALE GENOMIC DNA]</scope>
    <source>
        <strain evidence="14 15">KCTC 52047</strain>
    </source>
</reference>
<feature type="domain" description="CBS" evidence="12">
    <location>
        <begin position="207"/>
        <end position="266"/>
    </location>
</feature>
<evidence type="ECO:0000256" key="2">
    <source>
        <dbReference type="ARBA" id="ARBA00006337"/>
    </source>
</evidence>
<feature type="transmembrane region" description="Helical" evidence="11">
    <location>
        <begin position="49"/>
        <end position="71"/>
    </location>
</feature>
<dbReference type="InterPro" id="IPR046342">
    <property type="entry name" value="CBS_dom_sf"/>
</dbReference>
<keyword evidence="6 10" id="KW-1133">Transmembrane helix</keyword>
<comment type="similarity">
    <text evidence="2">Belongs to the UPF0053 family.</text>
</comment>
<dbReference type="CDD" id="cd04590">
    <property type="entry name" value="CBS_pair_CorC_HlyC_assoc"/>
    <property type="match status" value="1"/>
</dbReference>
<dbReference type="Pfam" id="PF03471">
    <property type="entry name" value="CorC_HlyC"/>
    <property type="match status" value="1"/>
</dbReference>
<dbReference type="AlphaFoldDB" id="A0A6N6M5P1"/>
<dbReference type="PANTHER" id="PTHR22777">
    <property type="entry name" value="HEMOLYSIN-RELATED"/>
    <property type="match status" value="1"/>
</dbReference>
<dbReference type="EMBL" id="WACR01000008">
    <property type="protein sequence ID" value="KAB1063561.1"/>
    <property type="molecule type" value="Genomic_DNA"/>
</dbReference>
<dbReference type="GO" id="GO:0005886">
    <property type="term" value="C:plasma membrane"/>
    <property type="evidence" value="ECO:0007669"/>
    <property type="project" value="UniProtKB-SubCell"/>
</dbReference>
<feature type="transmembrane region" description="Helical" evidence="11">
    <location>
        <begin position="83"/>
        <end position="108"/>
    </location>
</feature>
<dbReference type="GO" id="GO:0050660">
    <property type="term" value="F:flavin adenine dinucleotide binding"/>
    <property type="evidence" value="ECO:0007669"/>
    <property type="project" value="InterPro"/>
</dbReference>
<evidence type="ECO:0000256" key="9">
    <source>
        <dbReference type="PROSITE-ProRule" id="PRU00703"/>
    </source>
</evidence>
<keyword evidence="8 10" id="KW-0472">Membrane</keyword>
<evidence type="ECO:0000313" key="15">
    <source>
        <dbReference type="Proteomes" id="UP000435357"/>
    </source>
</evidence>
<evidence type="ECO:0000256" key="10">
    <source>
        <dbReference type="PROSITE-ProRule" id="PRU01193"/>
    </source>
</evidence>
<feature type="domain" description="CBS" evidence="12">
    <location>
        <begin position="271"/>
        <end position="328"/>
    </location>
</feature>
<proteinExistence type="inferred from homology"/>
<dbReference type="FunFam" id="3.10.580.10:FF:000002">
    <property type="entry name" value="Magnesium/cobalt efflux protein CorC"/>
    <property type="match status" value="1"/>
</dbReference>
<evidence type="ECO:0000256" key="4">
    <source>
        <dbReference type="ARBA" id="ARBA00022692"/>
    </source>
</evidence>
<keyword evidence="3" id="KW-1003">Cell membrane</keyword>
<dbReference type="InterPro" id="IPR036318">
    <property type="entry name" value="FAD-bd_PCMH-like_sf"/>
</dbReference>
<evidence type="ECO:0000256" key="6">
    <source>
        <dbReference type="ARBA" id="ARBA00022989"/>
    </source>
</evidence>
<comment type="caution">
    <text evidence="14">The sequence shown here is derived from an EMBL/GenBank/DDBJ whole genome shotgun (WGS) entry which is preliminary data.</text>
</comment>
<keyword evidence="7 9" id="KW-0129">CBS domain</keyword>
<dbReference type="Gene3D" id="3.10.580.10">
    <property type="entry name" value="CBS-domain"/>
    <property type="match status" value="1"/>
</dbReference>
<evidence type="ECO:0000256" key="5">
    <source>
        <dbReference type="ARBA" id="ARBA00022737"/>
    </source>
</evidence>
<name>A0A6N6M5P1_9FLAO</name>
<dbReference type="InterPro" id="IPR044751">
    <property type="entry name" value="Ion_transp-like_CBS"/>
</dbReference>
<dbReference type="NCBIfam" id="TIGR03520">
    <property type="entry name" value="GldE"/>
    <property type="match status" value="1"/>
</dbReference>
<dbReference type="PROSITE" id="PS51846">
    <property type="entry name" value="CNNM"/>
    <property type="match status" value="1"/>
</dbReference>
<evidence type="ECO:0000256" key="3">
    <source>
        <dbReference type="ARBA" id="ARBA00022475"/>
    </source>
</evidence>
<evidence type="ECO:0000256" key="11">
    <source>
        <dbReference type="SAM" id="Phobius"/>
    </source>
</evidence>
<dbReference type="InterPro" id="IPR000644">
    <property type="entry name" value="CBS_dom"/>
</dbReference>
<organism evidence="14 15">
    <name type="scientific">Salibacter halophilus</name>
    <dbReference type="NCBI Taxonomy" id="1803916"/>
    <lineage>
        <taxon>Bacteria</taxon>
        <taxon>Pseudomonadati</taxon>
        <taxon>Bacteroidota</taxon>
        <taxon>Flavobacteriia</taxon>
        <taxon>Flavobacteriales</taxon>
        <taxon>Salibacteraceae</taxon>
        <taxon>Salibacter</taxon>
    </lineage>
</organism>
<keyword evidence="4 10" id="KW-0812">Transmembrane</keyword>
<evidence type="ECO:0000256" key="8">
    <source>
        <dbReference type="ARBA" id="ARBA00023136"/>
    </source>
</evidence>
<dbReference type="InterPro" id="IPR002550">
    <property type="entry name" value="CNNM"/>
</dbReference>
<dbReference type="Pfam" id="PF00571">
    <property type="entry name" value="CBS"/>
    <property type="match status" value="2"/>
</dbReference>
<protein>
    <submittedName>
        <fullName evidence="14">Gliding motility-associated protein GldE</fullName>
    </submittedName>
</protein>
<evidence type="ECO:0000256" key="7">
    <source>
        <dbReference type="ARBA" id="ARBA00023122"/>
    </source>
</evidence>
<evidence type="ECO:0000259" key="12">
    <source>
        <dbReference type="PROSITE" id="PS51371"/>
    </source>
</evidence>
<dbReference type="OrthoDB" id="9798188at2"/>
<sequence>MILLLGSALVSGSEVAFFSLSPTHKKDLEEENSKTAEVILFLLDHTKSLLATILISNNFINVAIILLSSLLSQMLFSFESTTLLGIYISSGMIAFLVNVVAITFLILLTGEVIPKVYASKYPMQLSRTMALPLHTAYKIFDRIKLVTLLVRSTRFIDRRMKKKGNNISVNELSHALEITDTHEIREEDERILKGIVKFGTTDVKQVMTPRLDVVAIDEATPYKELLEEITESGYSRIPVFEENFDNVKGVLYLKDLLPYLNEEESFEWTKLMREPFYVPENKKIDDLLKEFQDKKIHLAIVVDEYGGSSGIITLEDVIEEIVGEISDEFDDEDLVYSRLDDHNYVFEGKTPLNDVYRVLDIEGDIFEESKGEADTLAGFVLELAGKIPQKNERVTFENYTFTVEASDKRRIKRVKLTIEDESMNDDNESQNE</sequence>
<feature type="domain" description="CNNM transmembrane" evidence="13">
    <location>
        <begin position="1"/>
        <end position="189"/>
    </location>
</feature>